<evidence type="ECO:0000256" key="1">
    <source>
        <dbReference type="SAM" id="MobiDB-lite"/>
    </source>
</evidence>
<reference evidence="2 3" key="1">
    <citation type="submission" date="2017-12" db="EMBL/GenBank/DDBJ databases">
        <title>Comparative genomics of Botrytis spp.</title>
        <authorList>
            <person name="Valero-Jimenez C.A."/>
            <person name="Tapia P."/>
            <person name="Veloso J."/>
            <person name="Silva-Moreno E."/>
            <person name="Staats M."/>
            <person name="Valdes J.H."/>
            <person name="Van Kan J.A.L."/>
        </authorList>
    </citation>
    <scope>NUCLEOTIDE SEQUENCE [LARGE SCALE GENOMIC DNA]</scope>
    <source>
        <strain evidence="2 3">Bp0003</strain>
    </source>
</reference>
<evidence type="ECO:0000313" key="3">
    <source>
        <dbReference type="Proteomes" id="UP000297910"/>
    </source>
</evidence>
<dbReference type="EMBL" id="PQXI01000102">
    <property type="protein sequence ID" value="TGO24472.1"/>
    <property type="molecule type" value="Genomic_DNA"/>
</dbReference>
<feature type="compositionally biased region" description="Basic and acidic residues" evidence="1">
    <location>
        <begin position="414"/>
        <end position="430"/>
    </location>
</feature>
<evidence type="ECO:0000313" key="2">
    <source>
        <dbReference type="EMBL" id="TGO24472.1"/>
    </source>
</evidence>
<feature type="compositionally biased region" description="Basic and acidic residues" evidence="1">
    <location>
        <begin position="298"/>
        <end position="401"/>
    </location>
</feature>
<dbReference type="Proteomes" id="UP000297910">
    <property type="component" value="Unassembled WGS sequence"/>
</dbReference>
<accession>A0A4Z1FNU2</accession>
<proteinExistence type="predicted"/>
<protein>
    <recommendedName>
        <fullName evidence="4">SprT-like domain-containing protein</fullName>
    </recommendedName>
</protein>
<evidence type="ECO:0008006" key="4">
    <source>
        <dbReference type="Google" id="ProtNLM"/>
    </source>
</evidence>
<name>A0A4Z1FNU2_9HELO</name>
<keyword evidence="3" id="KW-1185">Reference proteome</keyword>
<feature type="region of interest" description="Disordered" evidence="1">
    <location>
        <begin position="265"/>
        <end position="436"/>
    </location>
</feature>
<organism evidence="2 3">
    <name type="scientific">Botrytis paeoniae</name>
    <dbReference type="NCBI Taxonomy" id="278948"/>
    <lineage>
        <taxon>Eukaryota</taxon>
        <taxon>Fungi</taxon>
        <taxon>Dikarya</taxon>
        <taxon>Ascomycota</taxon>
        <taxon>Pezizomycotina</taxon>
        <taxon>Leotiomycetes</taxon>
        <taxon>Helotiales</taxon>
        <taxon>Sclerotiniaceae</taxon>
        <taxon>Botrytis</taxon>
    </lineage>
</organism>
<dbReference type="AlphaFoldDB" id="A0A4Z1FNU2"/>
<gene>
    <name evidence="2" type="ORF">BPAE_0102g00340</name>
</gene>
<sequence length="436" mass="49892">MPCKHEYLKESEARDLFKGKATRKDKILTVNHHKVSYLATLLVENASHQGSELTDIQREARHLRFDAEQEKYSVRLFAKELSKHNTTSESYLNLVKKFTTHYITIYDKLFFFGCLLATERMSYHVERREARTAMYEAVTIPICDRDDHVTHTRIEVYVEPQPGFTTEEQTRDWLGVLAHEVLHSFMLIFGCDGCDMSPEQAGPSGHGHGWQAAAYRIEIACDRLLSNNVSLGRWVSLSNDVENCGMPMPEERLLRKWKMIGPEPYEQTPEVPESARKTNNVAKKSSQPSSAKTQLPHRPTEKLGGDNDKREGTGKSDKRAPPKNGERGKEREKSEPPKSGERVPPKSGERGKEREKRVPTKSGERRKEREKPEPPKGAERATPRKDDRGERRDLPRSKQNEEIGSSRNTSRQDLTPDVKKESSRKPDTPKRRTLLG</sequence>
<feature type="compositionally biased region" description="Polar residues" evidence="1">
    <location>
        <begin position="277"/>
        <end position="293"/>
    </location>
</feature>
<comment type="caution">
    <text evidence="2">The sequence shown here is derived from an EMBL/GenBank/DDBJ whole genome shotgun (WGS) entry which is preliminary data.</text>
</comment>
<feature type="compositionally biased region" description="Polar residues" evidence="1">
    <location>
        <begin position="402"/>
        <end position="413"/>
    </location>
</feature>